<organism evidence="1">
    <name type="scientific">Salmonella phage vB_SE130_2P</name>
    <dbReference type="NCBI Taxonomy" id="3236707"/>
    <lineage>
        <taxon>Viruses</taxon>
    </lineage>
</organism>
<evidence type="ECO:0000313" key="1">
    <source>
        <dbReference type="EMBL" id="XDJ01673.1"/>
    </source>
</evidence>
<reference evidence="1" key="1">
    <citation type="submission" date="2024-06" db="EMBL/GenBank/DDBJ databases">
        <authorList>
            <person name="Mutai I.J."/>
            <person name="Gurusinghe A."/>
            <person name="Wang B."/>
            <person name="Clark M."/>
            <person name="Bhandare S.G."/>
        </authorList>
    </citation>
    <scope>NUCLEOTIDE SEQUENCE</scope>
</reference>
<dbReference type="EMBL" id="PP935706">
    <property type="protein sequence ID" value="XDJ01673.1"/>
    <property type="molecule type" value="Genomic_DNA"/>
</dbReference>
<protein>
    <submittedName>
        <fullName evidence="1">Uncharacterized protein</fullName>
    </submittedName>
</protein>
<name>A0AB39C589_9VIRU</name>
<proteinExistence type="predicted"/>
<sequence length="68" mass="7640">MLDGPLAISHVTGSGVRIPESNAGFFYRVFGHVRRQYRDIASYDVANSGDCHYLFPQGFKLPFEFGKV</sequence>
<accession>A0AB39C589</accession>